<proteinExistence type="predicted"/>
<evidence type="ECO:0000313" key="2">
    <source>
        <dbReference type="Proteomes" id="UP001211907"/>
    </source>
</evidence>
<dbReference type="EMBL" id="JADGJH010000054">
    <property type="protein sequence ID" value="KAJ3140380.1"/>
    <property type="molecule type" value="Genomic_DNA"/>
</dbReference>
<name>A0AAD5TAM7_9FUNG</name>
<organism evidence="1 2">
    <name type="scientific">Physocladia obscura</name>
    <dbReference type="NCBI Taxonomy" id="109957"/>
    <lineage>
        <taxon>Eukaryota</taxon>
        <taxon>Fungi</taxon>
        <taxon>Fungi incertae sedis</taxon>
        <taxon>Chytridiomycota</taxon>
        <taxon>Chytridiomycota incertae sedis</taxon>
        <taxon>Chytridiomycetes</taxon>
        <taxon>Chytridiales</taxon>
        <taxon>Chytriomycetaceae</taxon>
        <taxon>Physocladia</taxon>
    </lineage>
</organism>
<gene>
    <name evidence="1" type="ORF">HK100_010064</name>
</gene>
<protein>
    <submittedName>
        <fullName evidence="1">Uncharacterized protein</fullName>
    </submittedName>
</protein>
<dbReference type="Proteomes" id="UP001211907">
    <property type="component" value="Unassembled WGS sequence"/>
</dbReference>
<dbReference type="AlphaFoldDB" id="A0AAD5TAM7"/>
<evidence type="ECO:0000313" key="1">
    <source>
        <dbReference type="EMBL" id="KAJ3140380.1"/>
    </source>
</evidence>
<comment type="caution">
    <text evidence="1">The sequence shown here is derived from an EMBL/GenBank/DDBJ whole genome shotgun (WGS) entry which is preliminary data.</text>
</comment>
<sequence>MADGKNRCLPCQAIKDGFNSHHNSLEQKHISQRKWKEKADARRKGIPVPEIPYADLLFDHGPELKQFTDQKLPLRSALSNPPSRTDLLSFSSYSHKSKSWFYAYKKAGLNSFNNPAFTISKSQHSELEVMELYQLFVDGCVVLGFEANEVDTTIDELQINSWLRSGHMAEICFLDMGRDILYSTCGRQTIFGESGIVVTPNSVLTSIVTRLFENGGNSSSFRPILTDMTDDVAAAQPISDPTADAMRLFNLFYCIYEVLLRFEEEGVDESDD</sequence>
<reference evidence="1" key="1">
    <citation type="submission" date="2020-05" db="EMBL/GenBank/DDBJ databases">
        <title>Phylogenomic resolution of chytrid fungi.</title>
        <authorList>
            <person name="Stajich J.E."/>
            <person name="Amses K."/>
            <person name="Simmons R."/>
            <person name="Seto K."/>
            <person name="Myers J."/>
            <person name="Bonds A."/>
            <person name="Quandt C.A."/>
            <person name="Barry K."/>
            <person name="Liu P."/>
            <person name="Grigoriev I."/>
            <person name="Longcore J.E."/>
            <person name="James T.Y."/>
        </authorList>
    </citation>
    <scope>NUCLEOTIDE SEQUENCE</scope>
    <source>
        <strain evidence="1">JEL0513</strain>
    </source>
</reference>
<keyword evidence="2" id="KW-1185">Reference proteome</keyword>
<accession>A0AAD5TAM7</accession>